<dbReference type="AlphaFoldDB" id="A0A1E5L163"/>
<dbReference type="SUPFAM" id="SSF52540">
    <property type="entry name" value="P-loop containing nucleoside triphosphate hydrolases"/>
    <property type="match status" value="1"/>
</dbReference>
<dbReference type="InterPro" id="IPR017871">
    <property type="entry name" value="ABC_transporter-like_CS"/>
</dbReference>
<accession>A0A1E5L163</accession>
<name>A0A1E5L163_9ENTE</name>
<comment type="caution">
    <text evidence="6">The sequence shown here is derived from an EMBL/GenBank/DDBJ whole genome shotgun (WGS) entry which is preliminary data.</text>
</comment>
<protein>
    <submittedName>
        <fullName evidence="6">ABC transporter ATP-binding protein</fullName>
    </submittedName>
</protein>
<dbReference type="PROSITE" id="PS00211">
    <property type="entry name" value="ABC_TRANSPORTER_1"/>
    <property type="match status" value="1"/>
</dbReference>
<evidence type="ECO:0000256" key="1">
    <source>
        <dbReference type="ARBA" id="ARBA00005417"/>
    </source>
</evidence>
<dbReference type="Pfam" id="PF00005">
    <property type="entry name" value="ABC_tran"/>
    <property type="match status" value="1"/>
</dbReference>
<dbReference type="SMART" id="SM00382">
    <property type="entry name" value="AAA"/>
    <property type="match status" value="1"/>
</dbReference>
<keyword evidence="3" id="KW-0547">Nucleotide-binding</keyword>
<feature type="domain" description="ABC transporter" evidence="5">
    <location>
        <begin position="18"/>
        <end position="245"/>
    </location>
</feature>
<dbReference type="InterPro" id="IPR003593">
    <property type="entry name" value="AAA+_ATPase"/>
</dbReference>
<dbReference type="PANTHER" id="PTHR43335">
    <property type="entry name" value="ABC TRANSPORTER, ATP-BINDING PROTEIN"/>
    <property type="match status" value="1"/>
</dbReference>
<sequence>MIKYSGKKRVKCLLNNVLEIKKLTKSFGEQLVLDNVSLSLKKGMIYGLLGANGAGKTTIIKSIFDFVKPDSGEISLFNEKMPQSVEQFKKIGSIIETPVFYENMTVKENLLLHCDYMGEQFKNNIDRVLKDVGLFNEKEKMINQLSLGMKQRLGIGRALLNEPELLILDEPINGLDPEGIIDFRNLILTINQTYGTTVLISSHILIEVFKIVDRIGIVAKGKLIKEVSKKDLEEMDLDIEEYYLSLVKGGVSV</sequence>
<dbReference type="InterPro" id="IPR003439">
    <property type="entry name" value="ABC_transporter-like_ATP-bd"/>
</dbReference>
<dbReference type="GO" id="GO:0016887">
    <property type="term" value="F:ATP hydrolysis activity"/>
    <property type="evidence" value="ECO:0007669"/>
    <property type="project" value="InterPro"/>
</dbReference>
<keyword evidence="4 6" id="KW-0067">ATP-binding</keyword>
<dbReference type="RefSeq" id="WP_069697343.1">
    <property type="nucleotide sequence ID" value="NZ_JBHUJY010000001.1"/>
</dbReference>
<dbReference type="GO" id="GO:0005524">
    <property type="term" value="F:ATP binding"/>
    <property type="evidence" value="ECO:0007669"/>
    <property type="project" value="UniProtKB-KW"/>
</dbReference>
<reference evidence="6 7" key="1">
    <citation type="submission" date="2016-09" db="EMBL/GenBank/DDBJ databases">
        <authorList>
            <person name="Capua I."/>
            <person name="De Benedictis P."/>
            <person name="Joannis T."/>
            <person name="Lombin L.H."/>
            <person name="Cattoli G."/>
        </authorList>
    </citation>
    <scope>NUCLEOTIDE SEQUENCE [LARGE SCALE GENOMIC DNA]</scope>
    <source>
        <strain evidence="6 7">LMG 25899</strain>
    </source>
</reference>
<dbReference type="OrthoDB" id="9804819at2"/>
<evidence type="ECO:0000259" key="5">
    <source>
        <dbReference type="PROSITE" id="PS50893"/>
    </source>
</evidence>
<organism evidence="6 7">
    <name type="scientific">Enterococcus rivorum</name>
    <dbReference type="NCBI Taxonomy" id="762845"/>
    <lineage>
        <taxon>Bacteria</taxon>
        <taxon>Bacillati</taxon>
        <taxon>Bacillota</taxon>
        <taxon>Bacilli</taxon>
        <taxon>Lactobacillales</taxon>
        <taxon>Enterococcaceae</taxon>
        <taxon>Enterococcus</taxon>
    </lineage>
</organism>
<dbReference type="PANTHER" id="PTHR43335:SF8">
    <property type="entry name" value="ABC TRANSPORTER, ATP-BINDING PROTEIN"/>
    <property type="match status" value="1"/>
</dbReference>
<evidence type="ECO:0000313" key="6">
    <source>
        <dbReference type="EMBL" id="OEH83659.1"/>
    </source>
</evidence>
<evidence type="ECO:0000313" key="7">
    <source>
        <dbReference type="Proteomes" id="UP000095256"/>
    </source>
</evidence>
<keyword evidence="2" id="KW-0813">Transport</keyword>
<dbReference type="InterPro" id="IPR027417">
    <property type="entry name" value="P-loop_NTPase"/>
</dbReference>
<evidence type="ECO:0000256" key="4">
    <source>
        <dbReference type="ARBA" id="ARBA00022840"/>
    </source>
</evidence>
<evidence type="ECO:0000256" key="2">
    <source>
        <dbReference type="ARBA" id="ARBA00022448"/>
    </source>
</evidence>
<comment type="similarity">
    <text evidence="1">Belongs to the ABC transporter superfamily.</text>
</comment>
<keyword evidence="7" id="KW-1185">Reference proteome</keyword>
<dbReference type="Gene3D" id="3.40.50.300">
    <property type="entry name" value="P-loop containing nucleotide triphosphate hydrolases"/>
    <property type="match status" value="1"/>
</dbReference>
<dbReference type="PROSITE" id="PS50893">
    <property type="entry name" value="ABC_TRANSPORTER_2"/>
    <property type="match status" value="1"/>
</dbReference>
<dbReference type="Proteomes" id="UP000095256">
    <property type="component" value="Unassembled WGS sequence"/>
</dbReference>
<evidence type="ECO:0000256" key="3">
    <source>
        <dbReference type="ARBA" id="ARBA00022741"/>
    </source>
</evidence>
<gene>
    <name evidence="6" type="ORF">BCR26_08300</name>
</gene>
<dbReference type="EMBL" id="MIEK01000004">
    <property type="protein sequence ID" value="OEH83659.1"/>
    <property type="molecule type" value="Genomic_DNA"/>
</dbReference>
<dbReference type="STRING" id="762845.BCR26_08300"/>
<proteinExistence type="inferred from homology"/>